<dbReference type="EMBL" id="LC779065">
    <property type="protein sequence ID" value="BES79804.1"/>
    <property type="molecule type" value="Genomic_DNA"/>
</dbReference>
<keyword evidence="2" id="KW-1185">Reference proteome</keyword>
<name>A0AA86JCP6_9CAUD</name>
<proteinExistence type="predicted"/>
<accession>A0AA86JCP6</accession>
<protein>
    <submittedName>
        <fullName evidence="1">Structural protein</fullName>
    </submittedName>
</protein>
<dbReference type="Proteomes" id="UP001304813">
    <property type="component" value="Segment"/>
</dbReference>
<reference evidence="1 2" key="1">
    <citation type="submission" date="2023-09" db="EMBL/GenBank/DDBJ databases">
        <title>Analysis of phage genome (vB_Yru_GN1) of the bacterium (Yersinia ruckeri).</title>
        <authorList>
            <person name="Ganjoor M.S."/>
            <person name="Bouzari M."/>
            <person name="Soleimani-Delfan A."/>
        </authorList>
    </citation>
    <scope>NUCLEOTIDE SEQUENCE [LARGE SCALE GENOMIC DNA]</scope>
    <source>
        <strain evidence="2">vB_Yru_GN1</strain>
    </source>
</reference>
<sequence>MDKLPSPNMLKIKRDKKIVKYQWIPEVLSRMLIKFMPSNSEVEFDDLYSAGLLELTKQMDRLYTDPKLIKRLWNPKKKDLTVGPFFLKGVNSPYINQRDSASLKFVKGAILDEMRKHDPAPSHIRKDLKKINKFKNDYFNTLGRYPRRNVLKEKFNLTDKQLDKLLYYDEG</sequence>
<evidence type="ECO:0000313" key="2">
    <source>
        <dbReference type="Proteomes" id="UP001304813"/>
    </source>
</evidence>
<organism evidence="1 2">
    <name type="scientific">Yersinia phage vB_Yru_GN1</name>
    <dbReference type="NCBI Taxonomy" id="3074381"/>
    <lineage>
        <taxon>Viruses</taxon>
        <taxon>Duplodnaviria</taxon>
        <taxon>Heunggongvirae</taxon>
        <taxon>Uroviricota</taxon>
        <taxon>Caudoviricetes</taxon>
        <taxon>Caudoviricetes incertae sedis</taxon>
        <taxon>Sepahanvirus</taxon>
        <taxon>Sepahanvirus vB-Yru-GN1</taxon>
    </lineage>
</organism>
<evidence type="ECO:0000313" key="1">
    <source>
        <dbReference type="EMBL" id="BES79804.1"/>
    </source>
</evidence>